<name>A0A0F5BUU5_9GAMM</name>
<dbReference type="PANTHER" id="PTHR43309">
    <property type="entry name" value="5-OXOPROLINASE SUBUNIT C"/>
    <property type="match status" value="1"/>
</dbReference>
<dbReference type="InterPro" id="IPR029000">
    <property type="entry name" value="Cyclophilin-like_dom_sf"/>
</dbReference>
<dbReference type="Proteomes" id="UP000029577">
    <property type="component" value="Unassembled WGS sequence"/>
</dbReference>
<dbReference type="GO" id="GO:0005524">
    <property type="term" value="F:ATP binding"/>
    <property type="evidence" value="ECO:0007669"/>
    <property type="project" value="UniProtKB-KW"/>
</dbReference>
<dbReference type="STRING" id="642227.HA49_23065"/>
<comment type="caution">
    <text evidence="5">The sequence shown here is derived from an EMBL/GenBank/DDBJ whole genome shotgun (WGS) entry which is preliminary data.</text>
</comment>
<protein>
    <recommendedName>
        <fullName evidence="4">Carboxyltransferase domain-containing protein</fullName>
    </recommendedName>
</protein>
<evidence type="ECO:0000256" key="3">
    <source>
        <dbReference type="ARBA" id="ARBA00022840"/>
    </source>
</evidence>
<gene>
    <name evidence="5" type="ORF">HA49_23065</name>
</gene>
<dbReference type="SMART" id="SM00797">
    <property type="entry name" value="AHS2"/>
    <property type="match status" value="1"/>
</dbReference>
<dbReference type="Gene3D" id="2.40.100.10">
    <property type="entry name" value="Cyclophilin-like"/>
    <property type="match status" value="1"/>
</dbReference>
<dbReference type="InterPro" id="IPR003778">
    <property type="entry name" value="CT_A_B"/>
</dbReference>
<reference evidence="5" key="1">
    <citation type="submission" date="2014-12" db="EMBL/GenBank/DDBJ databases">
        <title>The draft genome of the Tatumella morbirosei type strain, LMG23360T isolated from pineapple rot.</title>
        <authorList>
            <person name="Smits T.H."/>
            <person name="Palmer M."/>
            <person name="Venter S.N."/>
            <person name="Duffy B."/>
            <person name="Steenkamp E.T."/>
            <person name="Chan W.Y."/>
            <person name="Coutinho T.A."/>
            <person name="Coetzee M.P."/>
            <person name="De Maayer P."/>
        </authorList>
    </citation>
    <scope>NUCLEOTIDE SEQUENCE [LARGE SCALE GENOMIC DNA]</scope>
    <source>
        <strain evidence="5">LMG 23360</strain>
    </source>
</reference>
<dbReference type="Pfam" id="PF02626">
    <property type="entry name" value="CT_A_B"/>
    <property type="match status" value="1"/>
</dbReference>
<dbReference type="NCBIfam" id="TIGR00724">
    <property type="entry name" value="urea_amlyse_rel"/>
    <property type="match status" value="1"/>
</dbReference>
<evidence type="ECO:0000256" key="2">
    <source>
        <dbReference type="ARBA" id="ARBA00022801"/>
    </source>
</evidence>
<evidence type="ECO:0000259" key="4">
    <source>
        <dbReference type="SMART" id="SM00797"/>
    </source>
</evidence>
<evidence type="ECO:0000313" key="6">
    <source>
        <dbReference type="Proteomes" id="UP000029577"/>
    </source>
</evidence>
<keyword evidence="1" id="KW-0547">Nucleotide-binding</keyword>
<evidence type="ECO:0000256" key="1">
    <source>
        <dbReference type="ARBA" id="ARBA00022741"/>
    </source>
</evidence>
<dbReference type="RefSeq" id="WP_038015567.1">
    <property type="nucleotide sequence ID" value="NZ_JPKR02000005.1"/>
</dbReference>
<dbReference type="EMBL" id="JPKR02000005">
    <property type="protein sequence ID" value="KKA63518.1"/>
    <property type="molecule type" value="Genomic_DNA"/>
</dbReference>
<evidence type="ECO:0000313" key="5">
    <source>
        <dbReference type="EMBL" id="KKA63518.1"/>
    </source>
</evidence>
<proteinExistence type="predicted"/>
<keyword evidence="2" id="KW-0378">Hydrolase</keyword>
<accession>A0A0F5BUU5</accession>
<organism evidence="5 6">
    <name type="scientific">Tatumella morbirosei</name>
    <dbReference type="NCBI Taxonomy" id="642227"/>
    <lineage>
        <taxon>Bacteria</taxon>
        <taxon>Pseudomonadati</taxon>
        <taxon>Pseudomonadota</taxon>
        <taxon>Gammaproteobacteria</taxon>
        <taxon>Enterobacterales</taxon>
        <taxon>Erwiniaceae</taxon>
        <taxon>Tatumella</taxon>
    </lineage>
</organism>
<sequence>MAIEILHPGLASALYDSGRYRWQQFGVPVCGVMDLFSHQLANRLAGNSDDPATLEMTLQGPKLRFLRRAVIVLTGADLSPTLDGEPVEMLRPLSVPAGSILSFGARRKGARSYLAVKGGFAQPEVMGSQSTCLAATFGGYSGRNLQKGDRLNFRWPLHNISRLRAPFGMPDIFPQPQQTLRFIPGKHWNLLTEEAKKQFINGEFTVSQNSNRMGYRLQGEKLSLLQPANIYSEAVSCGTVQLPADGLPIILMADSQTTGGYPKIAHIAAIDLPYLAQSLPGAQYSFQQISLHTAQQLSWQRQQWLEKIPAC</sequence>
<dbReference type="InterPro" id="IPR052708">
    <property type="entry name" value="PxpC"/>
</dbReference>
<dbReference type="SUPFAM" id="SSF50891">
    <property type="entry name" value="Cyclophilin-like"/>
    <property type="match status" value="1"/>
</dbReference>
<dbReference type="AlphaFoldDB" id="A0A0F5BUU5"/>
<feature type="domain" description="Carboxyltransferase" evidence="4">
    <location>
        <begin position="24"/>
        <end position="304"/>
    </location>
</feature>
<keyword evidence="3" id="KW-0067">ATP-binding</keyword>
<dbReference type="PANTHER" id="PTHR43309:SF5">
    <property type="entry name" value="5-OXOPROLINASE SUBUNIT C"/>
    <property type="match status" value="1"/>
</dbReference>
<keyword evidence="6" id="KW-1185">Reference proteome</keyword>
<dbReference type="GO" id="GO:0016787">
    <property type="term" value="F:hydrolase activity"/>
    <property type="evidence" value="ECO:0007669"/>
    <property type="project" value="UniProtKB-KW"/>
</dbReference>